<feature type="transmembrane region" description="Helical" evidence="1">
    <location>
        <begin position="25"/>
        <end position="41"/>
    </location>
</feature>
<keyword evidence="1" id="KW-1133">Transmembrane helix</keyword>
<dbReference type="KEGG" id="cfh:C1707_16940"/>
<dbReference type="Proteomes" id="UP000281192">
    <property type="component" value="Chromosome"/>
</dbReference>
<dbReference type="OrthoDB" id="7190244at2"/>
<dbReference type="EMBL" id="CP026100">
    <property type="protein sequence ID" value="AYV47805.1"/>
    <property type="molecule type" value="Genomic_DNA"/>
</dbReference>
<accession>A0A2N5CUI2</accession>
<dbReference type="EMBL" id="PJRQ01000019">
    <property type="protein sequence ID" value="PLR16936.1"/>
    <property type="molecule type" value="Genomic_DNA"/>
</dbReference>
<organism evidence="3 4">
    <name type="scientific">Caulobacter flavus</name>
    <dbReference type="NCBI Taxonomy" id="1679497"/>
    <lineage>
        <taxon>Bacteria</taxon>
        <taxon>Pseudomonadati</taxon>
        <taxon>Pseudomonadota</taxon>
        <taxon>Alphaproteobacteria</taxon>
        <taxon>Caulobacterales</taxon>
        <taxon>Caulobacteraceae</taxon>
        <taxon>Caulobacter</taxon>
    </lineage>
</organism>
<evidence type="ECO:0000256" key="1">
    <source>
        <dbReference type="SAM" id="Phobius"/>
    </source>
</evidence>
<keyword evidence="1" id="KW-0812">Transmembrane</keyword>
<protein>
    <submittedName>
        <fullName evidence="3">Uncharacterized protein</fullName>
    </submittedName>
</protein>
<feature type="transmembrane region" description="Helical" evidence="1">
    <location>
        <begin position="47"/>
        <end position="71"/>
    </location>
</feature>
<sequence>MSDDLADKRRAYVATIRGLYRKERAVGFVACLAGVLLLIWGREVPGAPAWATPTGLLVIGAGWLLFAYVIVRRTRYVRTHPFDPQS</sequence>
<evidence type="ECO:0000313" key="5">
    <source>
        <dbReference type="Proteomes" id="UP000281192"/>
    </source>
</evidence>
<proteinExistence type="predicted"/>
<reference evidence="2 5" key="2">
    <citation type="submission" date="2018-01" db="EMBL/GenBank/DDBJ databases">
        <title>Complete genome sequence of Caulobacter flavus RHGG3.</title>
        <authorList>
            <person name="Yang E."/>
        </authorList>
    </citation>
    <scope>NUCLEOTIDE SEQUENCE [LARGE SCALE GENOMIC DNA]</scope>
    <source>
        <strain evidence="2 5">RHGG3</strain>
    </source>
</reference>
<dbReference type="AlphaFoldDB" id="A0A2N5CUI2"/>
<keyword evidence="1" id="KW-0472">Membrane</keyword>
<dbReference type="Proteomes" id="UP000234483">
    <property type="component" value="Unassembled WGS sequence"/>
</dbReference>
<evidence type="ECO:0000313" key="3">
    <source>
        <dbReference type="EMBL" id="PLR16936.1"/>
    </source>
</evidence>
<reference evidence="3 4" key="1">
    <citation type="submission" date="2017-12" db="EMBL/GenBank/DDBJ databases">
        <title>The genome sequence of Caulobacter flavus CGMCC1 15093.</title>
        <authorList>
            <person name="Gao J."/>
            <person name="Mao X."/>
            <person name="Sun J."/>
        </authorList>
    </citation>
    <scope>NUCLEOTIDE SEQUENCE [LARGE SCALE GENOMIC DNA]</scope>
    <source>
        <strain evidence="3 4">CGMCC1 15093</strain>
    </source>
</reference>
<name>A0A2N5CUI2_9CAUL</name>
<keyword evidence="5" id="KW-1185">Reference proteome</keyword>
<dbReference type="RefSeq" id="WP_101712990.1">
    <property type="nucleotide sequence ID" value="NZ_CP026100.1"/>
</dbReference>
<gene>
    <name evidence="2" type="ORF">C1707_16940</name>
    <name evidence="3" type="ORF">CFHF_10645</name>
</gene>
<evidence type="ECO:0000313" key="4">
    <source>
        <dbReference type="Proteomes" id="UP000234483"/>
    </source>
</evidence>
<evidence type="ECO:0000313" key="2">
    <source>
        <dbReference type="EMBL" id="AYV47805.1"/>
    </source>
</evidence>